<accession>A0A972VXY6</accession>
<dbReference type="GO" id="GO:0052618">
    <property type="term" value="F:coenzyme F420-0:L-glutamate ligase activity"/>
    <property type="evidence" value="ECO:0007669"/>
    <property type="project" value="TreeGrafter"/>
</dbReference>
<dbReference type="Gene3D" id="3.30.1330.100">
    <property type="entry name" value="CofE-like"/>
    <property type="match status" value="1"/>
</dbReference>
<dbReference type="PANTHER" id="PTHR47917">
    <property type="match status" value="1"/>
</dbReference>
<dbReference type="PANTHER" id="PTHR47917:SF1">
    <property type="entry name" value="COENZYME F420:L-GLUTAMATE LIGASE"/>
    <property type="match status" value="1"/>
</dbReference>
<evidence type="ECO:0000313" key="2">
    <source>
        <dbReference type="EMBL" id="NQV66349.1"/>
    </source>
</evidence>
<evidence type="ECO:0000259" key="1">
    <source>
        <dbReference type="Pfam" id="PF01996"/>
    </source>
</evidence>
<dbReference type="Proteomes" id="UP000754644">
    <property type="component" value="Unassembled WGS sequence"/>
</dbReference>
<gene>
    <name evidence="2" type="ORF">HQ497_13390</name>
</gene>
<proteinExistence type="predicted"/>
<protein>
    <submittedName>
        <fullName evidence="2">Coenzyme F420-0:L-glutamate ligase</fullName>
    </submittedName>
</protein>
<feature type="domain" description="Coenzyme F420:L-glutamate ligase-like" evidence="1">
    <location>
        <begin position="11"/>
        <end position="86"/>
    </location>
</feature>
<name>A0A972VXY6_9GAMM</name>
<sequence>MRLSFIGIEGIPMIEPGDDLAQIISHAVLAMGEVLQADDVIVIAQKVVSKAENRYLDLRTVTPSAAALALGLEVDKDPRKVQAILD</sequence>
<dbReference type="Pfam" id="PF01996">
    <property type="entry name" value="F420_ligase"/>
    <property type="match status" value="1"/>
</dbReference>
<organism evidence="2 3">
    <name type="scientific">SAR86 cluster bacterium</name>
    <dbReference type="NCBI Taxonomy" id="2030880"/>
    <lineage>
        <taxon>Bacteria</taxon>
        <taxon>Pseudomonadati</taxon>
        <taxon>Pseudomonadota</taxon>
        <taxon>Gammaproteobacteria</taxon>
        <taxon>SAR86 cluster</taxon>
    </lineage>
</organism>
<dbReference type="SUPFAM" id="SSF144010">
    <property type="entry name" value="CofE-like"/>
    <property type="match status" value="1"/>
</dbReference>
<dbReference type="InterPro" id="IPR002847">
    <property type="entry name" value="F420-0_gamma-glut_ligase-dom"/>
</dbReference>
<dbReference type="AlphaFoldDB" id="A0A972VXY6"/>
<comment type="caution">
    <text evidence="2">The sequence shown here is derived from an EMBL/GenBank/DDBJ whole genome shotgun (WGS) entry which is preliminary data.</text>
</comment>
<feature type="non-terminal residue" evidence="2">
    <location>
        <position position="86"/>
    </location>
</feature>
<dbReference type="EMBL" id="JABMOJ010000502">
    <property type="protein sequence ID" value="NQV66349.1"/>
    <property type="molecule type" value="Genomic_DNA"/>
</dbReference>
<evidence type="ECO:0000313" key="3">
    <source>
        <dbReference type="Proteomes" id="UP000754644"/>
    </source>
</evidence>
<keyword evidence="2" id="KW-0436">Ligase</keyword>
<reference evidence="2" key="1">
    <citation type="submission" date="2020-05" db="EMBL/GenBank/DDBJ databases">
        <title>Sulfur intermediates as new biogeochemical hubs in an aquatic model microbial ecosystem.</title>
        <authorList>
            <person name="Vigneron A."/>
        </authorList>
    </citation>
    <scope>NUCLEOTIDE SEQUENCE</scope>
    <source>
        <strain evidence="2">Bin.250</strain>
    </source>
</reference>